<dbReference type="EMBL" id="JARK01001359">
    <property type="protein sequence ID" value="EYC19680.1"/>
    <property type="molecule type" value="Genomic_DNA"/>
</dbReference>
<proteinExistence type="predicted"/>
<dbReference type="Proteomes" id="UP000024635">
    <property type="component" value="Unassembled WGS sequence"/>
</dbReference>
<reference evidence="3" key="1">
    <citation type="journal article" date="2015" name="Nat. Genet.">
        <title>The genome and transcriptome of the zoonotic hookworm Ancylostoma ceylanicum identify infection-specific gene families.</title>
        <authorList>
            <person name="Schwarz E.M."/>
            <person name="Hu Y."/>
            <person name="Antoshechkin I."/>
            <person name="Miller M.M."/>
            <person name="Sternberg P.W."/>
            <person name="Aroian R.V."/>
        </authorList>
    </citation>
    <scope>NUCLEOTIDE SEQUENCE</scope>
    <source>
        <strain evidence="3">HY135</strain>
    </source>
</reference>
<evidence type="ECO:0000313" key="2">
    <source>
        <dbReference type="EMBL" id="EYC19680.1"/>
    </source>
</evidence>
<feature type="coiled-coil region" evidence="1">
    <location>
        <begin position="139"/>
        <end position="173"/>
    </location>
</feature>
<keyword evidence="3" id="KW-1185">Reference proteome</keyword>
<gene>
    <name evidence="2" type="primary">Acey_s0023.g662</name>
    <name evidence="2" type="ORF">Y032_0023g662</name>
</gene>
<sequence>MSRENTEVHVLQQRLIEESAKLEQNEKDISSLSLQLKTLQQENSRLLQTIEEVKLKQAESISQQVIQITSSYTNQTKSVSWKEEGSGVSKTTQTAYTSPIAQAGTLKKVPKRRDVAVEAQLLNPEGSAVAVDETVLLQSKEMKKKLKKMDALLNEVTEKLKTCEKERQRLVDTNKLLVEQIECNEFGSLGAVNVLIDKLQSKDREIIQLRSQLISLAELPR</sequence>
<accession>A0A016UWW7</accession>
<evidence type="ECO:0000313" key="3">
    <source>
        <dbReference type="Proteomes" id="UP000024635"/>
    </source>
</evidence>
<dbReference type="OrthoDB" id="10350699at2759"/>
<organism evidence="2 3">
    <name type="scientific">Ancylostoma ceylanicum</name>
    <dbReference type="NCBI Taxonomy" id="53326"/>
    <lineage>
        <taxon>Eukaryota</taxon>
        <taxon>Metazoa</taxon>
        <taxon>Ecdysozoa</taxon>
        <taxon>Nematoda</taxon>
        <taxon>Chromadorea</taxon>
        <taxon>Rhabditida</taxon>
        <taxon>Rhabditina</taxon>
        <taxon>Rhabditomorpha</taxon>
        <taxon>Strongyloidea</taxon>
        <taxon>Ancylostomatidae</taxon>
        <taxon>Ancylostomatinae</taxon>
        <taxon>Ancylostoma</taxon>
    </lineage>
</organism>
<dbReference type="AlphaFoldDB" id="A0A016UWW7"/>
<keyword evidence="1" id="KW-0175">Coiled coil</keyword>
<protein>
    <submittedName>
        <fullName evidence="2">Uncharacterized protein</fullName>
    </submittedName>
</protein>
<dbReference type="STRING" id="53326.A0A016UWW7"/>
<name>A0A016UWW7_9BILA</name>
<evidence type="ECO:0000256" key="1">
    <source>
        <dbReference type="SAM" id="Coils"/>
    </source>
</evidence>
<comment type="caution">
    <text evidence="2">The sequence shown here is derived from an EMBL/GenBank/DDBJ whole genome shotgun (WGS) entry which is preliminary data.</text>
</comment>
<feature type="coiled-coil region" evidence="1">
    <location>
        <begin position="22"/>
        <end position="56"/>
    </location>
</feature>